<accession>A0ABM3RVS2</accession>
<evidence type="ECO:0000313" key="5">
    <source>
        <dbReference type="RefSeq" id="XP_056699729.1"/>
    </source>
</evidence>
<gene>
    <name evidence="5" type="primary">LOC110790519</name>
</gene>
<feature type="region of interest" description="Disordered" evidence="1">
    <location>
        <begin position="39"/>
        <end position="64"/>
    </location>
</feature>
<reference evidence="5" key="2">
    <citation type="submission" date="2025-08" db="UniProtKB">
        <authorList>
            <consortium name="RefSeq"/>
        </authorList>
    </citation>
    <scope>IDENTIFICATION</scope>
    <source>
        <tissue evidence="5">Leaf</tissue>
    </source>
</reference>
<feature type="domain" description="DUF7731" evidence="3">
    <location>
        <begin position="66"/>
        <end position="166"/>
    </location>
</feature>
<feature type="transmembrane region" description="Helical" evidence="2">
    <location>
        <begin position="7"/>
        <end position="28"/>
    </location>
</feature>
<evidence type="ECO:0000256" key="2">
    <source>
        <dbReference type="SAM" id="Phobius"/>
    </source>
</evidence>
<name>A0ABM3RVS2_SPIOL</name>
<evidence type="ECO:0000259" key="3">
    <source>
        <dbReference type="Pfam" id="PF24865"/>
    </source>
</evidence>
<dbReference type="InterPro" id="IPR056633">
    <property type="entry name" value="DUF7731"/>
</dbReference>
<organism evidence="4 5">
    <name type="scientific">Spinacia oleracea</name>
    <name type="common">Spinach</name>
    <dbReference type="NCBI Taxonomy" id="3562"/>
    <lineage>
        <taxon>Eukaryota</taxon>
        <taxon>Viridiplantae</taxon>
        <taxon>Streptophyta</taxon>
        <taxon>Embryophyta</taxon>
        <taxon>Tracheophyta</taxon>
        <taxon>Spermatophyta</taxon>
        <taxon>Magnoliopsida</taxon>
        <taxon>eudicotyledons</taxon>
        <taxon>Gunneridae</taxon>
        <taxon>Pentapetalae</taxon>
        <taxon>Caryophyllales</taxon>
        <taxon>Chenopodiaceae</taxon>
        <taxon>Chenopodioideae</taxon>
        <taxon>Anserineae</taxon>
        <taxon>Spinacia</taxon>
    </lineage>
</organism>
<protein>
    <submittedName>
        <fullName evidence="5">Uncharacterized protein isoform X1</fullName>
    </submittedName>
</protein>
<keyword evidence="4" id="KW-1185">Reference proteome</keyword>
<reference evidence="4" key="1">
    <citation type="journal article" date="2021" name="Nat. Commun.">
        <title>Genomic analyses provide insights into spinach domestication and the genetic basis of agronomic traits.</title>
        <authorList>
            <person name="Cai X."/>
            <person name="Sun X."/>
            <person name="Xu C."/>
            <person name="Sun H."/>
            <person name="Wang X."/>
            <person name="Ge C."/>
            <person name="Zhang Z."/>
            <person name="Wang Q."/>
            <person name="Fei Z."/>
            <person name="Jiao C."/>
            <person name="Wang Q."/>
        </authorList>
    </citation>
    <scope>NUCLEOTIDE SEQUENCE [LARGE SCALE GENOMIC DNA]</scope>
    <source>
        <strain evidence="4">cv. Varoflay</strain>
    </source>
</reference>
<sequence length="199" mass="21887">MAYSLKIGIYVLVTLVICTVIISFFSAVEEYDYEPEIGVIGGHPGQGAEDQGHEGDEEDHGTSADPTHIIDGALVCFHEKHKLYSQCDESCILIAKGELHVPHDHVDEFCSGPCLEETNLVLDYIDGIMDHFIFFNKATTQDVRETILDGCGHGDKRRFFDIGEHIEADEGRGIIGSKATKTVLSDILISIIGQIVLLL</sequence>
<keyword evidence="2" id="KW-0472">Membrane</keyword>
<dbReference type="PANTHER" id="PTHR34366:SF2">
    <property type="entry name" value="OS07G0289901 PROTEIN"/>
    <property type="match status" value="1"/>
</dbReference>
<dbReference type="PANTHER" id="PTHR34366">
    <property type="entry name" value="OS07G0289901 PROTEIN-RELATED"/>
    <property type="match status" value="1"/>
</dbReference>
<keyword evidence="2" id="KW-0812">Transmembrane</keyword>
<proteinExistence type="predicted"/>
<dbReference type="GeneID" id="110790519"/>
<dbReference type="Proteomes" id="UP000813463">
    <property type="component" value="Chromosome 4"/>
</dbReference>
<evidence type="ECO:0000256" key="1">
    <source>
        <dbReference type="SAM" id="MobiDB-lite"/>
    </source>
</evidence>
<dbReference type="Pfam" id="PF24865">
    <property type="entry name" value="DUF7731"/>
    <property type="match status" value="1"/>
</dbReference>
<evidence type="ECO:0000313" key="4">
    <source>
        <dbReference type="Proteomes" id="UP000813463"/>
    </source>
</evidence>
<keyword evidence="2" id="KW-1133">Transmembrane helix</keyword>
<dbReference type="RefSeq" id="XP_056699729.1">
    <property type="nucleotide sequence ID" value="XM_056843751.1"/>
</dbReference>